<dbReference type="PANTHER" id="PTHR38011">
    <property type="entry name" value="DIHYDROFOLATE REDUCTASE FAMILY PROTEIN (AFU_ORTHOLOGUE AFUA_8G06820)"/>
    <property type="match status" value="1"/>
</dbReference>
<comment type="pathway">
    <text evidence="3 9">Cofactor biosynthesis; riboflavin biosynthesis; 5-amino-6-(D-ribitylamino)uracil from GTP: step 3/4.</text>
</comment>
<keyword evidence="6 9" id="KW-0521">NADP</keyword>
<dbReference type="InterPro" id="IPR024072">
    <property type="entry name" value="DHFR-like_dom_sf"/>
</dbReference>
<evidence type="ECO:0000256" key="8">
    <source>
        <dbReference type="ARBA" id="ARBA00023268"/>
    </source>
</evidence>
<proteinExistence type="inferred from homology"/>
<keyword evidence="9" id="KW-0686">Riboflavin biosynthesis</keyword>
<dbReference type="Gene3D" id="3.40.430.10">
    <property type="entry name" value="Dihydrofolate Reductase, subunit A"/>
    <property type="match status" value="1"/>
</dbReference>
<dbReference type="PIRSF" id="PIRSF006769">
    <property type="entry name" value="RibD"/>
    <property type="match status" value="1"/>
</dbReference>
<protein>
    <recommendedName>
        <fullName evidence="9">Riboflavin biosynthesis protein RibD</fullName>
    </recommendedName>
    <domain>
        <recommendedName>
            <fullName evidence="9">Diaminohydroxyphosphoribosylaminopyrimidine deaminase</fullName>
            <shortName evidence="9">DRAP deaminase</shortName>
            <ecNumber evidence="9">3.5.4.26</ecNumber>
        </recommendedName>
        <alternativeName>
            <fullName evidence="9">Riboflavin-specific deaminase</fullName>
        </alternativeName>
    </domain>
    <domain>
        <recommendedName>
            <fullName evidence="9">5-amino-6-(5-phosphoribosylamino)uracil reductase</fullName>
            <ecNumber evidence="9">1.1.1.193</ecNumber>
        </recommendedName>
        <alternativeName>
            <fullName evidence="9">HTP reductase</fullName>
        </alternativeName>
    </domain>
</protein>
<gene>
    <name evidence="11" type="primary">ribD</name>
    <name evidence="11" type="ORF">O3P16_12575</name>
</gene>
<dbReference type="GO" id="GO:0008835">
    <property type="term" value="F:diaminohydroxyphosphoribosylaminopyrimidine deaminase activity"/>
    <property type="evidence" value="ECO:0007669"/>
    <property type="project" value="UniProtKB-EC"/>
</dbReference>
<comment type="function">
    <text evidence="1 9">Converts 2,5-diamino-6-(ribosylamino)-4(3h)-pyrimidinone 5'-phosphate into 5-amino-6-(ribosylamino)-2,4(1h,3h)-pyrimidinedione 5'-phosphate.</text>
</comment>
<evidence type="ECO:0000256" key="3">
    <source>
        <dbReference type="ARBA" id="ARBA00004910"/>
    </source>
</evidence>
<keyword evidence="7 9" id="KW-0560">Oxidoreductase</keyword>
<comment type="pathway">
    <text evidence="2 9">Cofactor biosynthesis; riboflavin biosynthesis; 5-amino-6-(D-ribitylamino)uracil from GTP: step 2/4.</text>
</comment>
<evidence type="ECO:0000313" key="12">
    <source>
        <dbReference type="Proteomes" id="UP001210231"/>
    </source>
</evidence>
<evidence type="ECO:0000256" key="1">
    <source>
        <dbReference type="ARBA" id="ARBA00002151"/>
    </source>
</evidence>
<dbReference type="PANTHER" id="PTHR38011:SF7">
    <property type="entry name" value="2,5-DIAMINO-6-RIBOSYLAMINO-4(3H)-PYRIMIDINONE 5'-PHOSPHATE REDUCTASE"/>
    <property type="match status" value="1"/>
</dbReference>
<keyword evidence="9 11" id="KW-0378">Hydrolase</keyword>
<comment type="catalytic activity">
    <reaction evidence="9">
        <text>5-amino-6-(5-phospho-D-ribitylamino)uracil + NADP(+) = 5-amino-6-(5-phospho-D-ribosylamino)uracil + NADPH + H(+)</text>
        <dbReference type="Rhea" id="RHEA:17845"/>
        <dbReference type="ChEBI" id="CHEBI:15378"/>
        <dbReference type="ChEBI" id="CHEBI:57783"/>
        <dbReference type="ChEBI" id="CHEBI:58349"/>
        <dbReference type="ChEBI" id="CHEBI:58421"/>
        <dbReference type="ChEBI" id="CHEBI:58453"/>
        <dbReference type="EC" id="1.1.1.193"/>
    </reaction>
</comment>
<accession>A0ABT4ULC8</accession>
<dbReference type="Proteomes" id="UP001210231">
    <property type="component" value="Unassembled WGS sequence"/>
</dbReference>
<comment type="catalytic activity">
    <reaction evidence="9">
        <text>2,5-diamino-6-hydroxy-4-(5-phosphoribosylamino)-pyrimidine + H2O + H(+) = 5-amino-6-(5-phospho-D-ribosylamino)uracil + NH4(+)</text>
        <dbReference type="Rhea" id="RHEA:21868"/>
        <dbReference type="ChEBI" id="CHEBI:15377"/>
        <dbReference type="ChEBI" id="CHEBI:15378"/>
        <dbReference type="ChEBI" id="CHEBI:28938"/>
        <dbReference type="ChEBI" id="CHEBI:58453"/>
        <dbReference type="ChEBI" id="CHEBI:58614"/>
        <dbReference type="EC" id="3.5.4.26"/>
    </reaction>
</comment>
<dbReference type="EC" id="1.1.1.193" evidence="9"/>
<dbReference type="Pfam" id="PF00383">
    <property type="entry name" value="dCMP_cyt_deam_1"/>
    <property type="match status" value="1"/>
</dbReference>
<dbReference type="EMBL" id="JAQGEF010000015">
    <property type="protein sequence ID" value="MDA3615648.1"/>
    <property type="molecule type" value="Genomic_DNA"/>
</dbReference>
<evidence type="ECO:0000256" key="4">
    <source>
        <dbReference type="ARBA" id="ARBA00005259"/>
    </source>
</evidence>
<dbReference type="GO" id="GO:0008703">
    <property type="term" value="F:5-amino-6-(5-phosphoribosylamino)uracil reductase activity"/>
    <property type="evidence" value="ECO:0007669"/>
    <property type="project" value="UniProtKB-EC"/>
</dbReference>
<dbReference type="InterPro" id="IPR016193">
    <property type="entry name" value="Cytidine_deaminase-like"/>
</dbReference>
<dbReference type="NCBIfam" id="TIGR00326">
    <property type="entry name" value="eubact_ribD"/>
    <property type="match status" value="1"/>
</dbReference>
<evidence type="ECO:0000256" key="2">
    <source>
        <dbReference type="ARBA" id="ARBA00004882"/>
    </source>
</evidence>
<dbReference type="InterPro" id="IPR002125">
    <property type="entry name" value="CMP_dCMP_dom"/>
</dbReference>
<comment type="similarity">
    <text evidence="5 9">In the C-terminal section; belongs to the HTP reductase family.</text>
</comment>
<organism evidence="11 12">
    <name type="scientific">Polluticaenibacter yanchengensis</name>
    <dbReference type="NCBI Taxonomy" id="3014562"/>
    <lineage>
        <taxon>Bacteria</taxon>
        <taxon>Pseudomonadati</taxon>
        <taxon>Bacteroidota</taxon>
        <taxon>Chitinophagia</taxon>
        <taxon>Chitinophagales</taxon>
        <taxon>Chitinophagaceae</taxon>
        <taxon>Polluticaenibacter</taxon>
    </lineage>
</organism>
<comment type="caution">
    <text evidence="11">The sequence shown here is derived from an EMBL/GenBank/DDBJ whole genome shotgun (WGS) entry which is preliminary data.</text>
</comment>
<dbReference type="CDD" id="cd01284">
    <property type="entry name" value="Riboflavin_deaminase-reductase"/>
    <property type="match status" value="1"/>
</dbReference>
<dbReference type="Gene3D" id="3.40.140.10">
    <property type="entry name" value="Cytidine Deaminase, domain 2"/>
    <property type="match status" value="1"/>
</dbReference>
<dbReference type="InterPro" id="IPR002734">
    <property type="entry name" value="RibDG_C"/>
</dbReference>
<feature type="domain" description="CMP/dCMP-type deaminase" evidence="10">
    <location>
        <begin position="4"/>
        <end position="122"/>
    </location>
</feature>
<reference evidence="11 12" key="1">
    <citation type="submission" date="2022-12" db="EMBL/GenBank/DDBJ databases">
        <title>Chitinophagaceae gen. sp. nov., a new member of the family Chitinophagaceae, isolated from soil in a chemical factory.</title>
        <authorList>
            <person name="Ke Z."/>
        </authorList>
    </citation>
    <scope>NUCLEOTIDE SEQUENCE [LARGE SCALE GENOMIC DNA]</scope>
    <source>
        <strain evidence="11 12">LY-5</strain>
    </source>
</reference>
<evidence type="ECO:0000313" key="11">
    <source>
        <dbReference type="EMBL" id="MDA3615648.1"/>
    </source>
</evidence>
<evidence type="ECO:0000256" key="7">
    <source>
        <dbReference type="ARBA" id="ARBA00023002"/>
    </source>
</evidence>
<dbReference type="PROSITE" id="PS51747">
    <property type="entry name" value="CYT_DCMP_DEAMINASES_2"/>
    <property type="match status" value="1"/>
</dbReference>
<evidence type="ECO:0000256" key="6">
    <source>
        <dbReference type="ARBA" id="ARBA00022857"/>
    </source>
</evidence>
<keyword evidence="9" id="KW-0862">Zinc</keyword>
<sequence>MNAVAHEIYMRRCIELARKGLGKVAPNPMVGAVLVHNNRIIGEGYHQEYGKAHAEVNCINSVSADNKYLIADSTIYVSLEPCAHYGKTPPCADLIVASNIKKVVIGCADPFEAVNGKGIAILKNAGIDVITGVLETECKKLIKRFTTYHLGKRPYIVLKWAESNDGIIAKVNERTAISNALSNRLVHRWRSEEQAILVGTNTAIIDNPKLNSRLFPGRDPLRIVIDRQNKLDGSNHLLSDDLPTIVLNDHLNKTNNRKQFIAVDASESESAFLEKSILKLYEAGITSILVEGGAKTLQSFIDAGLWDEARVITNATLNLQNGIDAPRLLNSTLIKTLFLDTDRIQYYTRSL</sequence>
<dbReference type="EC" id="3.5.4.26" evidence="9"/>
<keyword evidence="12" id="KW-1185">Reference proteome</keyword>
<keyword evidence="9" id="KW-0479">Metal-binding</keyword>
<dbReference type="Pfam" id="PF01872">
    <property type="entry name" value="RibD_C"/>
    <property type="match status" value="1"/>
</dbReference>
<dbReference type="SUPFAM" id="SSF53597">
    <property type="entry name" value="Dihydrofolate reductase-like"/>
    <property type="match status" value="1"/>
</dbReference>
<dbReference type="InterPro" id="IPR050765">
    <property type="entry name" value="Riboflavin_Biosynth_HTPR"/>
</dbReference>
<comment type="cofactor">
    <cofactor evidence="9">
        <name>Zn(2+)</name>
        <dbReference type="ChEBI" id="CHEBI:29105"/>
    </cofactor>
    <text evidence="9">Binds 1 zinc ion.</text>
</comment>
<comment type="similarity">
    <text evidence="4 9">In the N-terminal section; belongs to the cytidine and deoxycytidylate deaminase family.</text>
</comment>
<evidence type="ECO:0000256" key="9">
    <source>
        <dbReference type="PIRNR" id="PIRNR006769"/>
    </source>
</evidence>
<evidence type="ECO:0000259" key="10">
    <source>
        <dbReference type="PROSITE" id="PS51747"/>
    </source>
</evidence>
<dbReference type="InterPro" id="IPR004794">
    <property type="entry name" value="Eubact_RibD"/>
</dbReference>
<dbReference type="SUPFAM" id="SSF53927">
    <property type="entry name" value="Cytidine deaminase-like"/>
    <property type="match status" value="1"/>
</dbReference>
<keyword evidence="8" id="KW-0511">Multifunctional enzyme</keyword>
<name>A0ABT4ULC8_9BACT</name>
<evidence type="ECO:0000256" key="5">
    <source>
        <dbReference type="ARBA" id="ARBA00007417"/>
    </source>
</evidence>